<dbReference type="Gene3D" id="3.30.70.970">
    <property type="entry name" value="RraB-like"/>
    <property type="match status" value="1"/>
</dbReference>
<evidence type="ECO:0000259" key="2">
    <source>
        <dbReference type="Pfam" id="PF06877"/>
    </source>
</evidence>
<proteinExistence type="predicted"/>
<accession>A0ABT0Q9A2</accession>
<organism evidence="3 4">
    <name type="scientific">Jejuia spongiicola</name>
    <dbReference type="NCBI Taxonomy" id="2942207"/>
    <lineage>
        <taxon>Bacteria</taxon>
        <taxon>Pseudomonadati</taxon>
        <taxon>Bacteroidota</taxon>
        <taxon>Flavobacteriia</taxon>
        <taxon>Flavobacteriales</taxon>
        <taxon>Flavobacteriaceae</taxon>
        <taxon>Jejuia</taxon>
    </lineage>
</organism>
<dbReference type="InterPro" id="IPR036701">
    <property type="entry name" value="RraB-like_sf"/>
</dbReference>
<evidence type="ECO:0000313" key="3">
    <source>
        <dbReference type="EMBL" id="MCL6293531.1"/>
    </source>
</evidence>
<sequence>MKNQIFLLFFSIIFSSLYAQKSEENWQVYMAAYDNKPGSTTVRMDLIDVAPLADYNFVLVTGITYESERDDGFPSEDSTFKLLHKIGDELEVLLKKDGESVLVGSFMYDFERLEYFYLKSDDGIKEKIETFYKTNYPSKKYYLNIKEDKKWEYYTEFLYPNEATRNYMSDQSVVEAIQRGGDNLTKSRRVDHWSYFKSKSDIEKFKKEILENNFKIEISNENEDYDLPYGLQFYREDKVDIDSIYPITSFLREISKKYNGKYDGWETFIVKD</sequence>
<dbReference type="RefSeq" id="WP_249971679.1">
    <property type="nucleotide sequence ID" value="NZ_JAMFLZ010000001.1"/>
</dbReference>
<evidence type="ECO:0000313" key="4">
    <source>
        <dbReference type="Proteomes" id="UP001165381"/>
    </source>
</evidence>
<keyword evidence="4" id="KW-1185">Reference proteome</keyword>
<protein>
    <submittedName>
        <fullName evidence="3">DUF695 domain-containing protein</fullName>
    </submittedName>
</protein>
<dbReference type="Proteomes" id="UP001165381">
    <property type="component" value="Unassembled WGS sequence"/>
</dbReference>
<dbReference type="InterPro" id="IPR009671">
    <property type="entry name" value="RraB_dom"/>
</dbReference>
<dbReference type="EMBL" id="JAMFLZ010000001">
    <property type="protein sequence ID" value="MCL6293531.1"/>
    <property type="molecule type" value="Genomic_DNA"/>
</dbReference>
<reference evidence="3" key="1">
    <citation type="submission" date="2022-05" db="EMBL/GenBank/DDBJ databases">
        <authorList>
            <person name="Park J.-S."/>
        </authorList>
    </citation>
    <scope>NUCLEOTIDE SEQUENCE</scope>
    <source>
        <strain evidence="3">2012CJ34-3</strain>
    </source>
</reference>
<dbReference type="Pfam" id="PF06877">
    <property type="entry name" value="RraB"/>
    <property type="match status" value="1"/>
</dbReference>
<dbReference type="Pfam" id="PF05117">
    <property type="entry name" value="DUF695"/>
    <property type="match status" value="1"/>
</dbReference>
<dbReference type="SUPFAM" id="SSF89946">
    <property type="entry name" value="Hypothetical protein VC0424"/>
    <property type="match status" value="1"/>
</dbReference>
<feature type="domain" description="DUF695" evidence="1">
    <location>
        <begin position="24"/>
        <end position="159"/>
    </location>
</feature>
<comment type="caution">
    <text evidence="3">The sequence shown here is derived from an EMBL/GenBank/DDBJ whole genome shotgun (WGS) entry which is preliminary data.</text>
</comment>
<feature type="domain" description="Regulator of ribonuclease activity B" evidence="2">
    <location>
        <begin position="170"/>
        <end position="267"/>
    </location>
</feature>
<dbReference type="InterPro" id="IPR016097">
    <property type="entry name" value="DUF695"/>
</dbReference>
<gene>
    <name evidence="3" type="ORF">M3P09_00860</name>
</gene>
<name>A0ABT0Q9A2_9FLAO</name>
<evidence type="ECO:0000259" key="1">
    <source>
        <dbReference type="Pfam" id="PF05117"/>
    </source>
</evidence>